<keyword evidence="2" id="KW-0472">Membrane</keyword>
<dbReference type="EC" id="5.2.1.8" evidence="1"/>
<dbReference type="PROSITE" id="PS50072">
    <property type="entry name" value="CSA_PPIASE_2"/>
    <property type="match status" value="1"/>
</dbReference>
<keyword evidence="2" id="KW-0812">Transmembrane</keyword>
<dbReference type="InterPro" id="IPR029000">
    <property type="entry name" value="Cyclophilin-like_dom_sf"/>
</dbReference>
<name>A0AAX6HXS5_IRIPA</name>
<dbReference type="Proteomes" id="UP001140949">
    <property type="component" value="Unassembled WGS sequence"/>
</dbReference>
<dbReference type="PANTHER" id="PTHR47269">
    <property type="entry name" value="PEPTIDYL-PROLYL CIS-TRANS ISOMERASE CYP21-4"/>
    <property type="match status" value="1"/>
</dbReference>
<comment type="similarity">
    <text evidence="1">Belongs to the cyclophilin-type PPIase family.</text>
</comment>
<keyword evidence="5" id="KW-1185">Reference proteome</keyword>
<keyword evidence="2" id="KW-1133">Transmembrane helix</keyword>
<sequence>MARIKPQALLQQSKKKKTPSRISVTTIITFTLIVILIALSLYAAYQYWYPRQINDLHTNLNNFEQAAMFEEPKKASRPSYAVLDTSKGSVTLEIYKDAFPEVVDKFINLCQNGYFKGVLFHHVVKNYAILGGAKQTQGTAEDWTLKEQSQSHLAISPKHEAFMLGTKTTKEDSEGFELLITTAPIPDQNGKLILFGRVIKGEDVVQEIEEVETDENYQPKVPVEINDVTVKQDLWTAV</sequence>
<keyword evidence="1 4" id="KW-0413">Isomerase</keyword>
<evidence type="ECO:0000313" key="5">
    <source>
        <dbReference type="Proteomes" id="UP001140949"/>
    </source>
</evidence>
<dbReference type="PANTHER" id="PTHR47269:SF1">
    <property type="entry name" value="PEPTIDYL-PROLYL CIS-TRANS ISOMERASE CYP21-4"/>
    <property type="match status" value="1"/>
</dbReference>
<evidence type="ECO:0000256" key="1">
    <source>
        <dbReference type="RuleBase" id="RU363019"/>
    </source>
</evidence>
<comment type="function">
    <text evidence="1">PPIases accelerate the folding of proteins. It catalyzes the cis-trans isomerization of proline imidic peptide bonds in oligopeptides.</text>
</comment>
<accession>A0AAX6HXS5</accession>
<reference evidence="4" key="2">
    <citation type="submission" date="2023-04" db="EMBL/GenBank/DDBJ databases">
        <authorList>
            <person name="Bruccoleri R.E."/>
            <person name="Oakeley E.J."/>
            <person name="Faust A.-M."/>
            <person name="Dessus-Babus S."/>
            <person name="Altorfer M."/>
            <person name="Burckhardt D."/>
            <person name="Oertli M."/>
            <person name="Naumann U."/>
            <person name="Petersen F."/>
            <person name="Wong J."/>
        </authorList>
    </citation>
    <scope>NUCLEOTIDE SEQUENCE</scope>
    <source>
        <strain evidence="4">GSM-AAB239-AS_SAM_17_03QT</strain>
        <tissue evidence="4">Leaf</tissue>
    </source>
</reference>
<dbReference type="EMBL" id="JANAVB010006389">
    <property type="protein sequence ID" value="KAJ6845294.1"/>
    <property type="molecule type" value="Genomic_DNA"/>
</dbReference>
<dbReference type="Gene3D" id="2.40.100.10">
    <property type="entry name" value="Cyclophilin-like"/>
    <property type="match status" value="1"/>
</dbReference>
<evidence type="ECO:0000259" key="3">
    <source>
        <dbReference type="PROSITE" id="PS50072"/>
    </source>
</evidence>
<dbReference type="AlphaFoldDB" id="A0AAX6HXS5"/>
<proteinExistence type="inferred from homology"/>
<evidence type="ECO:0000313" key="4">
    <source>
        <dbReference type="EMBL" id="KAJ6845294.1"/>
    </source>
</evidence>
<protein>
    <recommendedName>
        <fullName evidence="1">Peptidyl-prolyl cis-trans isomerase</fullName>
        <shortName evidence="1">PPIase</shortName>
        <ecNumber evidence="1">5.2.1.8</ecNumber>
    </recommendedName>
</protein>
<comment type="catalytic activity">
    <reaction evidence="1">
        <text>[protein]-peptidylproline (omega=180) = [protein]-peptidylproline (omega=0)</text>
        <dbReference type="Rhea" id="RHEA:16237"/>
        <dbReference type="Rhea" id="RHEA-COMP:10747"/>
        <dbReference type="Rhea" id="RHEA-COMP:10748"/>
        <dbReference type="ChEBI" id="CHEBI:83833"/>
        <dbReference type="ChEBI" id="CHEBI:83834"/>
        <dbReference type="EC" id="5.2.1.8"/>
    </reaction>
</comment>
<dbReference type="InterPro" id="IPR002130">
    <property type="entry name" value="Cyclophilin-type_PPIase_dom"/>
</dbReference>
<comment type="caution">
    <text evidence="4">The sequence shown here is derived from an EMBL/GenBank/DDBJ whole genome shotgun (WGS) entry which is preliminary data.</text>
</comment>
<dbReference type="Pfam" id="PF00160">
    <property type="entry name" value="Pro_isomerase"/>
    <property type="match status" value="1"/>
</dbReference>
<dbReference type="PRINTS" id="PR00153">
    <property type="entry name" value="CSAPPISMRASE"/>
</dbReference>
<feature type="domain" description="PPIase cyclophilin-type" evidence="3">
    <location>
        <begin position="77"/>
        <end position="230"/>
    </location>
</feature>
<feature type="transmembrane region" description="Helical" evidence="2">
    <location>
        <begin position="21"/>
        <end position="45"/>
    </location>
</feature>
<gene>
    <name evidence="4" type="ORF">M6B38_289635</name>
</gene>
<organism evidence="4 5">
    <name type="scientific">Iris pallida</name>
    <name type="common">Sweet iris</name>
    <dbReference type="NCBI Taxonomy" id="29817"/>
    <lineage>
        <taxon>Eukaryota</taxon>
        <taxon>Viridiplantae</taxon>
        <taxon>Streptophyta</taxon>
        <taxon>Embryophyta</taxon>
        <taxon>Tracheophyta</taxon>
        <taxon>Spermatophyta</taxon>
        <taxon>Magnoliopsida</taxon>
        <taxon>Liliopsida</taxon>
        <taxon>Asparagales</taxon>
        <taxon>Iridaceae</taxon>
        <taxon>Iridoideae</taxon>
        <taxon>Irideae</taxon>
        <taxon>Iris</taxon>
    </lineage>
</organism>
<dbReference type="SUPFAM" id="SSF50891">
    <property type="entry name" value="Cyclophilin-like"/>
    <property type="match status" value="1"/>
</dbReference>
<evidence type="ECO:0000256" key="2">
    <source>
        <dbReference type="SAM" id="Phobius"/>
    </source>
</evidence>
<keyword evidence="1" id="KW-0697">Rotamase</keyword>
<dbReference type="GO" id="GO:0003755">
    <property type="term" value="F:peptidyl-prolyl cis-trans isomerase activity"/>
    <property type="evidence" value="ECO:0007669"/>
    <property type="project" value="UniProtKB-UniRule"/>
</dbReference>
<reference evidence="4" key="1">
    <citation type="journal article" date="2023" name="GigaByte">
        <title>Genome assembly of the bearded iris, Iris pallida Lam.</title>
        <authorList>
            <person name="Bruccoleri R.E."/>
            <person name="Oakeley E.J."/>
            <person name="Faust A.M.E."/>
            <person name="Altorfer M."/>
            <person name="Dessus-Babus S."/>
            <person name="Burckhardt D."/>
            <person name="Oertli M."/>
            <person name="Naumann U."/>
            <person name="Petersen F."/>
            <person name="Wong J."/>
        </authorList>
    </citation>
    <scope>NUCLEOTIDE SEQUENCE</scope>
    <source>
        <strain evidence="4">GSM-AAB239-AS_SAM_17_03QT</strain>
    </source>
</reference>